<protein>
    <recommendedName>
        <fullName evidence="3">Bacterial transcriptional activator domain-containing protein</fullName>
    </recommendedName>
</protein>
<keyword evidence="1" id="KW-0805">Transcription regulation</keyword>
<dbReference type="PANTHER" id="PTHR35807">
    <property type="entry name" value="TRANSCRIPTIONAL REGULATOR REDD-RELATED"/>
    <property type="match status" value="1"/>
</dbReference>
<dbReference type="InterPro" id="IPR036388">
    <property type="entry name" value="WH-like_DNA-bd_sf"/>
</dbReference>
<dbReference type="InterPro" id="IPR005158">
    <property type="entry name" value="BTAD"/>
</dbReference>
<dbReference type="RefSeq" id="WP_314774735.1">
    <property type="nucleotide sequence ID" value="NZ_CAUUNA010000009.1"/>
</dbReference>
<sequence length="1003" mass="112185">MFQGNSGVHKNNVLKQNHGDVCENVCEKLFDRSLIVNKFLDSQVREKILILCAEPRMGKTTLMHELRAFADYRGWKCYDFSLSGYSPKEATAYISRKSYDISRYKSSKKPRIAFFDDVPESDEAFVIKQARAFMRLRSAGCAVIISCLPEAAQIVEEIPNCLVFGAQELLLDESGSKVSSAKKMRAVKLTRRIPGLVGALQESMLDTPDSSLGVGFQEALVTLLLATVRESLCHEELITRVILLLLGRGSFQDIETVAGKKSLEYMTFFEINVPFFGIDSARKHFNCLLNDRPDLLEACVPILRRYACFMEIELQKAALLLKMRRDFKRMSIVCRLLGENNAWSLVLPNAVELIDAGESKLVNNSFLMVRNRDALSSDNTHALEGVLSCMVRGASKHKELGSLISNKAIASSDAFISGSALIASARMLVAKPLPFVSESIDVNSETARCLLLHRKVFSLIRVGKLLDAHRLLSLNSCYGQKNTLSSALLTIDNEILRILLKLPETVSPSQVNEAVSFLEASGIVGIKSYVGIIRSLQFAEQQETDANTIYEIERYSAQSEERGDIVAQAVELLSASILDMRNKAYARAHIHAHNAALLAEKVHSDYLFEAGSILAVVASFMLGELPKEGRTRWIVNSSLYAVYQVILNAMDSFSGSRPSMETETLASSIPQDALWLLRALLQGIGHFSEELARFVPETWKHMVNVLPYNKQAQAVENESDEREQSSASETVEKRGIYLSILGGFSLSVNGVVVPENALGKRYAKLLLIYLALSRKHAARRYAIVDALWPNCPYESGMEKIYQATRVIRKVVGSVDKTLDPIISIRGEKTISLNNDIFSVDVDRFEELARMVTSASHDDELVRLSQEVRMVYRGDLYVPSDDAFTYVESMRRNLSQKYVEIMTAGSEAALRAGYSRLAVLLAENAVLVDEDKEDSAIAFIKAMKACGRTSEAQQYYTVYIRRFLKQRDELPSKELRMMASEDFANQPEQQRKKMHIEDSTIEIP</sequence>
<dbReference type="InterPro" id="IPR027417">
    <property type="entry name" value="P-loop_NTPase"/>
</dbReference>
<proteinExistence type="predicted"/>
<evidence type="ECO:0000256" key="2">
    <source>
        <dbReference type="ARBA" id="ARBA00023163"/>
    </source>
</evidence>
<evidence type="ECO:0000313" key="4">
    <source>
        <dbReference type="EMBL" id="MBF4807650.1"/>
    </source>
</evidence>
<dbReference type="Proteomes" id="UP000698335">
    <property type="component" value="Unassembled WGS sequence"/>
</dbReference>
<dbReference type="Pfam" id="PF03704">
    <property type="entry name" value="BTAD"/>
    <property type="match status" value="1"/>
</dbReference>
<dbReference type="PANTHER" id="PTHR35807:SF1">
    <property type="entry name" value="TRANSCRIPTIONAL REGULATOR REDD"/>
    <property type="match status" value="1"/>
</dbReference>
<comment type="caution">
    <text evidence="4">The sequence shown here is derived from an EMBL/GenBank/DDBJ whole genome shotgun (WGS) entry which is preliminary data.</text>
</comment>
<feature type="domain" description="Bacterial transcriptional activator" evidence="3">
    <location>
        <begin position="839"/>
        <end position="982"/>
    </location>
</feature>
<dbReference type="InterPro" id="IPR011990">
    <property type="entry name" value="TPR-like_helical_dom_sf"/>
</dbReference>
<accession>A0A930YPL9</accession>
<dbReference type="AlphaFoldDB" id="A0A930YPL9"/>
<dbReference type="GO" id="GO:0006355">
    <property type="term" value="P:regulation of DNA-templated transcription"/>
    <property type="evidence" value="ECO:0007669"/>
    <property type="project" value="TreeGrafter"/>
</dbReference>
<dbReference type="SUPFAM" id="SSF52540">
    <property type="entry name" value="P-loop containing nucleoside triphosphate hydrolases"/>
    <property type="match status" value="1"/>
</dbReference>
<dbReference type="SMART" id="SM01043">
    <property type="entry name" value="BTAD"/>
    <property type="match status" value="1"/>
</dbReference>
<dbReference type="Gene3D" id="1.10.10.10">
    <property type="entry name" value="Winged helix-like DNA-binding domain superfamily/Winged helix DNA-binding domain"/>
    <property type="match status" value="1"/>
</dbReference>
<keyword evidence="2" id="KW-0804">Transcription</keyword>
<reference evidence="4" key="1">
    <citation type="submission" date="2020-04" db="EMBL/GenBank/DDBJ databases">
        <title>Deep metagenomics examines the oral microbiome during advanced dental caries in children, revealing novel taxa and co-occurrences with host molecules.</title>
        <authorList>
            <person name="Baker J.L."/>
            <person name="Morton J.T."/>
            <person name="Dinis M."/>
            <person name="Alvarez R."/>
            <person name="Tran N.C."/>
            <person name="Knight R."/>
            <person name="Edlund A."/>
        </authorList>
    </citation>
    <scope>NUCLEOTIDE SEQUENCE</scope>
    <source>
        <strain evidence="4">JCVI_38_bin.5</strain>
    </source>
</reference>
<name>A0A930YPL9_9ACTN</name>
<dbReference type="Gene3D" id="1.25.40.10">
    <property type="entry name" value="Tetratricopeptide repeat domain"/>
    <property type="match status" value="1"/>
</dbReference>
<evidence type="ECO:0000259" key="3">
    <source>
        <dbReference type="SMART" id="SM01043"/>
    </source>
</evidence>
<evidence type="ECO:0000313" key="5">
    <source>
        <dbReference type="Proteomes" id="UP000698335"/>
    </source>
</evidence>
<organism evidence="4 5">
    <name type="scientific">Lancefieldella rimae</name>
    <dbReference type="NCBI Taxonomy" id="1383"/>
    <lineage>
        <taxon>Bacteria</taxon>
        <taxon>Bacillati</taxon>
        <taxon>Actinomycetota</taxon>
        <taxon>Coriobacteriia</taxon>
        <taxon>Coriobacteriales</taxon>
        <taxon>Atopobiaceae</taxon>
        <taxon>Lancefieldella</taxon>
    </lineage>
</organism>
<dbReference type="GO" id="GO:0003677">
    <property type="term" value="F:DNA binding"/>
    <property type="evidence" value="ECO:0007669"/>
    <property type="project" value="TreeGrafter"/>
</dbReference>
<gene>
    <name evidence="4" type="ORF">HXK26_03005</name>
</gene>
<dbReference type="EMBL" id="JABZGW010000093">
    <property type="protein sequence ID" value="MBF4807650.1"/>
    <property type="molecule type" value="Genomic_DNA"/>
</dbReference>
<evidence type="ECO:0000256" key="1">
    <source>
        <dbReference type="ARBA" id="ARBA00023015"/>
    </source>
</evidence>
<dbReference type="InterPro" id="IPR051677">
    <property type="entry name" value="AfsR-DnrI-RedD_regulator"/>
</dbReference>
<dbReference type="SUPFAM" id="SSF48452">
    <property type="entry name" value="TPR-like"/>
    <property type="match status" value="1"/>
</dbReference>